<dbReference type="EMBL" id="CP021330">
    <property type="protein sequence ID" value="AVX05548.1"/>
    <property type="molecule type" value="Genomic_DNA"/>
</dbReference>
<feature type="domain" description="Pyridoxamine 5'-phosphate oxidase N-terminal" evidence="1">
    <location>
        <begin position="31"/>
        <end position="149"/>
    </location>
</feature>
<dbReference type="PANTHER" id="PTHR42815:SF2">
    <property type="entry name" value="FAD-BINDING, PUTATIVE (AFU_ORTHOLOGUE AFUA_6G07600)-RELATED"/>
    <property type="match status" value="1"/>
</dbReference>
<dbReference type="InterPro" id="IPR024029">
    <property type="entry name" value="Pyridox_Oxase_FMN-dep"/>
</dbReference>
<protein>
    <recommendedName>
        <fullName evidence="1">Pyridoxamine 5'-phosphate oxidase N-terminal domain-containing protein</fullName>
    </recommendedName>
</protein>
<dbReference type="NCBIfam" id="TIGR04025">
    <property type="entry name" value="PPOX_FMN_DR2398"/>
    <property type="match status" value="1"/>
</dbReference>
<dbReference type="RefSeq" id="WP_117396403.1">
    <property type="nucleotide sequence ID" value="NZ_CP021330.1"/>
</dbReference>
<dbReference type="AlphaFoldDB" id="A0A2R4MHN9"/>
<sequence>MSIVKTEAELAAIYGGVSEASLVKEIDFLSEGYQAFVTHSPFAILSTVGPEGTDASPRGDKPGFVHIASPRELLMPDRRGNNRIDSLRNIVRDPRCSLMFMVPGNANVLRVNGLAEIDVDPELCARFDIDGKSPRSVVRLRIEKAYFQCARAIMRADLWGDHDAPHLPTPGQLMKEITNGSFDGATYDREWPARAKTSLW</sequence>
<dbReference type="Proteomes" id="UP000258927">
    <property type="component" value="Chromosome"/>
</dbReference>
<dbReference type="InterPro" id="IPR012349">
    <property type="entry name" value="Split_barrel_FMN-bd"/>
</dbReference>
<evidence type="ECO:0000313" key="3">
    <source>
        <dbReference type="Proteomes" id="UP000258927"/>
    </source>
</evidence>
<dbReference type="Pfam" id="PF01243">
    <property type="entry name" value="PNPOx_N"/>
    <property type="match status" value="1"/>
</dbReference>
<evidence type="ECO:0000313" key="2">
    <source>
        <dbReference type="EMBL" id="AVX05548.1"/>
    </source>
</evidence>
<organism evidence="2 3">
    <name type="scientific">Maritalea myrionectae</name>
    <dbReference type="NCBI Taxonomy" id="454601"/>
    <lineage>
        <taxon>Bacteria</taxon>
        <taxon>Pseudomonadati</taxon>
        <taxon>Pseudomonadota</taxon>
        <taxon>Alphaproteobacteria</taxon>
        <taxon>Hyphomicrobiales</taxon>
        <taxon>Devosiaceae</taxon>
        <taxon>Maritalea</taxon>
    </lineage>
</organism>
<keyword evidence="3" id="KW-1185">Reference proteome</keyword>
<dbReference type="PANTHER" id="PTHR42815">
    <property type="entry name" value="FAD-BINDING, PUTATIVE (AFU_ORTHOLOGUE AFUA_6G07600)-RELATED"/>
    <property type="match status" value="1"/>
</dbReference>
<dbReference type="InterPro" id="IPR011576">
    <property type="entry name" value="Pyridox_Oxase_N"/>
</dbReference>
<dbReference type="STRING" id="1122213.GCA_000423365_00732"/>
<name>A0A2R4MHN9_9HYPH</name>
<accession>A0A2R4MHN9</accession>
<dbReference type="Gene3D" id="2.30.110.10">
    <property type="entry name" value="Electron Transport, Fmn-binding Protein, Chain A"/>
    <property type="match status" value="1"/>
</dbReference>
<dbReference type="SUPFAM" id="SSF50475">
    <property type="entry name" value="FMN-binding split barrel"/>
    <property type="match status" value="1"/>
</dbReference>
<evidence type="ECO:0000259" key="1">
    <source>
        <dbReference type="Pfam" id="PF01243"/>
    </source>
</evidence>
<dbReference type="KEGG" id="mmyr:MXMO3_03041"/>
<gene>
    <name evidence="2" type="ORF">MXMO3_03041</name>
</gene>
<reference evidence="2 3" key="1">
    <citation type="submission" date="2017-05" db="EMBL/GenBank/DDBJ databases">
        <title>Genome Analysis of Maritalea myrionectae HL2708#5.</title>
        <authorList>
            <consortium name="Cotde Inc.-PKNU"/>
            <person name="Jang D."/>
            <person name="Oh H.-M."/>
        </authorList>
    </citation>
    <scope>NUCLEOTIDE SEQUENCE [LARGE SCALE GENOMIC DNA]</scope>
    <source>
        <strain evidence="2 3">HL2708#5</strain>
    </source>
</reference>
<proteinExistence type="predicted"/>